<dbReference type="Proteomes" id="UP001454036">
    <property type="component" value="Unassembled WGS sequence"/>
</dbReference>
<dbReference type="PANTHER" id="PTHR48475">
    <property type="entry name" value="RIBONUCLEASE H"/>
    <property type="match status" value="1"/>
</dbReference>
<sequence>MDQVQGVCGVRDEPLVKYNARALQLAKGFEQIVFEHLPRTQNEEADHLSRLSTTYYGETTSTHALSQTPFSLVYGSEEVLQVEAGLPTFRQLGFNEEENH</sequence>
<dbReference type="AlphaFoldDB" id="A0AAV3PQX8"/>
<gene>
    <name evidence="1" type="ORF">LIER_12069</name>
</gene>
<organism evidence="1 2">
    <name type="scientific">Lithospermum erythrorhizon</name>
    <name type="common">Purple gromwell</name>
    <name type="synonym">Lithospermum officinale var. erythrorhizon</name>
    <dbReference type="NCBI Taxonomy" id="34254"/>
    <lineage>
        <taxon>Eukaryota</taxon>
        <taxon>Viridiplantae</taxon>
        <taxon>Streptophyta</taxon>
        <taxon>Embryophyta</taxon>
        <taxon>Tracheophyta</taxon>
        <taxon>Spermatophyta</taxon>
        <taxon>Magnoliopsida</taxon>
        <taxon>eudicotyledons</taxon>
        <taxon>Gunneridae</taxon>
        <taxon>Pentapetalae</taxon>
        <taxon>asterids</taxon>
        <taxon>lamiids</taxon>
        <taxon>Boraginales</taxon>
        <taxon>Boraginaceae</taxon>
        <taxon>Boraginoideae</taxon>
        <taxon>Lithospermeae</taxon>
        <taxon>Lithospermum</taxon>
    </lineage>
</organism>
<keyword evidence="2" id="KW-1185">Reference proteome</keyword>
<evidence type="ECO:0008006" key="3">
    <source>
        <dbReference type="Google" id="ProtNLM"/>
    </source>
</evidence>
<name>A0AAV3PQX8_LITER</name>
<dbReference type="InterPro" id="IPR036397">
    <property type="entry name" value="RNaseH_sf"/>
</dbReference>
<comment type="caution">
    <text evidence="1">The sequence shown here is derived from an EMBL/GenBank/DDBJ whole genome shotgun (WGS) entry which is preliminary data.</text>
</comment>
<accession>A0AAV3PQX8</accession>
<evidence type="ECO:0000313" key="2">
    <source>
        <dbReference type="Proteomes" id="UP001454036"/>
    </source>
</evidence>
<dbReference type="GO" id="GO:0003676">
    <property type="term" value="F:nucleic acid binding"/>
    <property type="evidence" value="ECO:0007669"/>
    <property type="project" value="InterPro"/>
</dbReference>
<dbReference type="PANTHER" id="PTHR48475:SF1">
    <property type="entry name" value="RNASE H TYPE-1 DOMAIN-CONTAINING PROTEIN"/>
    <property type="match status" value="1"/>
</dbReference>
<evidence type="ECO:0000313" key="1">
    <source>
        <dbReference type="EMBL" id="GAA0153954.1"/>
    </source>
</evidence>
<protein>
    <recommendedName>
        <fullName evidence="3">RNase H type-1 domain-containing protein</fullName>
    </recommendedName>
</protein>
<dbReference type="Gene3D" id="3.30.420.10">
    <property type="entry name" value="Ribonuclease H-like superfamily/Ribonuclease H"/>
    <property type="match status" value="1"/>
</dbReference>
<dbReference type="EMBL" id="BAABME010002286">
    <property type="protein sequence ID" value="GAA0153954.1"/>
    <property type="molecule type" value="Genomic_DNA"/>
</dbReference>
<proteinExistence type="predicted"/>
<reference evidence="1 2" key="1">
    <citation type="submission" date="2024-01" db="EMBL/GenBank/DDBJ databases">
        <title>The complete chloroplast genome sequence of Lithospermum erythrorhizon: insights into the phylogenetic relationship among Boraginaceae species and the maternal lineages of purple gromwells.</title>
        <authorList>
            <person name="Okada T."/>
            <person name="Watanabe K."/>
        </authorList>
    </citation>
    <scope>NUCLEOTIDE SEQUENCE [LARGE SCALE GENOMIC DNA]</scope>
</reference>